<name>A0A410V4Q9_9BRAD</name>
<keyword evidence="11 13" id="KW-0012">Acyltransferase</keyword>
<dbReference type="OrthoDB" id="139172at2"/>
<comment type="pathway">
    <text evidence="2">Glycan biosynthesis; alginate biosynthesis.</text>
</comment>
<evidence type="ECO:0000313" key="16">
    <source>
        <dbReference type="EMBL" id="QOZ59676.1"/>
    </source>
</evidence>
<dbReference type="InterPro" id="IPR004299">
    <property type="entry name" value="MBOAT_fam"/>
</dbReference>
<evidence type="ECO:0000256" key="8">
    <source>
        <dbReference type="ARBA" id="ARBA00022841"/>
    </source>
</evidence>
<feature type="transmembrane region" description="Helical" evidence="14">
    <location>
        <begin position="431"/>
        <end position="453"/>
    </location>
</feature>
<keyword evidence="8" id="KW-0016">Alginate biosynthesis</keyword>
<sequence length="516" mass="58082">MLFNSLSFLLIFLPIVLTGFFICRRYGNVEWIFVWLFLCSAAFYGAWEPRYIFLLVSSILFNYFIAIQIARSKSRALLAFGIVVNLASLAYFKYLNFILQTWSSVLGSDFQPVAITLPLGISFITFIQIAFLVDVFRDRSDDLGFPKYALFVSYFPHLIAGPIIHHKEVMSQFTDARLAAISANHVVGGIALILCGLFKKVIIADTMASYSTPAFHLAAQLQPISFLDAWGALLAFTFQIYFDFSGYSDIAIGLSRLFGVRLPVNFDSPYKATSIIDFWRRWHITLSRFLRDYLYVPLGGNRHGVLRRYANLMIVMLLGGLWHGASWMFVIWGGLHGAYLIINHAFQFLKRQLGDQRVPLVIASRLFSLLVFPAVMLSWVFFRSESWLGAKLMLRAMLGFNGILLPEKYQALLGSLSTQVMSTFHMHTGDLVTFGSSRAVLWMVLVTAFVFLLPNSQQLLAEFDRNSGFAGDLQFRPPLIAFRPTALSAVVAAGVGIAVLAAIYSGVPSEFIYFQF</sequence>
<dbReference type="InterPro" id="IPR024194">
    <property type="entry name" value="Ac/AlaTfrase_AlgI/DltB"/>
</dbReference>
<dbReference type="Proteomes" id="UP000593880">
    <property type="component" value="Chromosome"/>
</dbReference>
<keyword evidence="17" id="KW-1185">Reference proteome</keyword>
<dbReference type="GO" id="GO:0016746">
    <property type="term" value="F:acyltransferase activity"/>
    <property type="evidence" value="ECO:0007669"/>
    <property type="project" value="UniProtKB-KW"/>
</dbReference>
<feature type="transmembrane region" description="Helical" evidence="14">
    <location>
        <begin position="115"/>
        <end position="136"/>
    </location>
</feature>
<evidence type="ECO:0000256" key="3">
    <source>
        <dbReference type="ARBA" id="ARBA00010323"/>
    </source>
</evidence>
<evidence type="ECO:0000313" key="15">
    <source>
        <dbReference type="EMBL" id="GGI29192.1"/>
    </source>
</evidence>
<feature type="transmembrane region" description="Helical" evidence="14">
    <location>
        <begin position="52"/>
        <end position="70"/>
    </location>
</feature>
<evidence type="ECO:0000256" key="1">
    <source>
        <dbReference type="ARBA" id="ARBA00004651"/>
    </source>
</evidence>
<gene>
    <name evidence="15" type="ORF">GCM10010987_53170</name>
    <name evidence="16" type="ORF">XH86_13755</name>
</gene>
<dbReference type="EMBL" id="BMHC01000014">
    <property type="protein sequence ID" value="GGI29192.1"/>
    <property type="molecule type" value="Genomic_DNA"/>
</dbReference>
<keyword evidence="10 13" id="KW-0472">Membrane</keyword>
<comment type="subcellular location">
    <subcellularLocation>
        <location evidence="1">Cell membrane</location>
        <topology evidence="1">Multi-pass membrane protein</topology>
    </subcellularLocation>
</comment>
<reference evidence="15" key="1">
    <citation type="journal article" date="2014" name="Int. J. Syst. Evol. Microbiol.">
        <title>Complete genome sequence of Corynebacterium casei LMG S-19264T (=DSM 44701T), isolated from a smear-ripened cheese.</title>
        <authorList>
            <consortium name="US DOE Joint Genome Institute (JGI-PGF)"/>
            <person name="Walter F."/>
            <person name="Albersmeier A."/>
            <person name="Kalinowski J."/>
            <person name="Ruckert C."/>
        </authorList>
    </citation>
    <scope>NUCLEOTIDE SEQUENCE</scope>
    <source>
        <strain evidence="15">CGMCC 1.15034</strain>
    </source>
</reference>
<evidence type="ECO:0000256" key="13">
    <source>
        <dbReference type="PIRNR" id="PIRNR016636"/>
    </source>
</evidence>
<keyword evidence="6 13" id="KW-0808">Transferase</keyword>
<proteinExistence type="inferred from homology"/>
<dbReference type="PIRSF" id="PIRSF500217">
    <property type="entry name" value="AlgI"/>
    <property type="match status" value="1"/>
</dbReference>
<evidence type="ECO:0000256" key="12">
    <source>
        <dbReference type="ARBA" id="ARBA00031030"/>
    </source>
</evidence>
<evidence type="ECO:0000313" key="18">
    <source>
        <dbReference type="Proteomes" id="UP000625079"/>
    </source>
</evidence>
<evidence type="ECO:0000256" key="6">
    <source>
        <dbReference type="ARBA" id="ARBA00022679"/>
    </source>
</evidence>
<dbReference type="RefSeq" id="WP_128965280.1">
    <property type="nucleotide sequence ID" value="NZ_BMHC01000014.1"/>
</dbReference>
<dbReference type="Proteomes" id="UP000625079">
    <property type="component" value="Unassembled WGS sequence"/>
</dbReference>
<dbReference type="Pfam" id="PF03062">
    <property type="entry name" value="MBOAT"/>
    <property type="match status" value="1"/>
</dbReference>
<comment type="similarity">
    <text evidence="3 13">Belongs to the membrane-bound acyltransferase family.</text>
</comment>
<feature type="transmembrane region" description="Helical" evidence="14">
    <location>
        <begin position="6"/>
        <end position="22"/>
    </location>
</feature>
<feature type="transmembrane region" description="Helical" evidence="14">
    <location>
        <begin position="77"/>
        <end position="95"/>
    </location>
</feature>
<protein>
    <recommendedName>
        <fullName evidence="4">Probable alginate O-acetylase AlgI</fullName>
    </recommendedName>
    <alternativeName>
        <fullName evidence="12">Alginate biosynthesis protein AlgI</fullName>
    </alternativeName>
</protein>
<keyword evidence="5 13" id="KW-1003">Cell membrane</keyword>
<feature type="transmembrane region" description="Helical" evidence="14">
    <location>
        <begin position="29"/>
        <end position="46"/>
    </location>
</feature>
<dbReference type="PIRSF" id="PIRSF016636">
    <property type="entry name" value="AlgI_DltB"/>
    <property type="match status" value="1"/>
</dbReference>
<feature type="transmembrane region" description="Helical" evidence="14">
    <location>
        <begin position="312"/>
        <end position="342"/>
    </location>
</feature>
<keyword evidence="7 14" id="KW-0812">Transmembrane</keyword>
<reference evidence="16 17" key="2">
    <citation type="submission" date="2018-06" db="EMBL/GenBank/DDBJ databases">
        <title>Comparative genomics of rhizobia nodulating Arachis hypogaea in China.</title>
        <authorList>
            <person name="Li Y."/>
        </authorList>
    </citation>
    <scope>NUCLEOTIDE SEQUENCE [LARGE SCALE GENOMIC DNA]</scope>
    <source>
        <strain evidence="16 17">CCBAU 51658</strain>
    </source>
</reference>
<dbReference type="GO" id="GO:0005886">
    <property type="term" value="C:plasma membrane"/>
    <property type="evidence" value="ECO:0007669"/>
    <property type="project" value="UniProtKB-SubCell"/>
</dbReference>
<keyword evidence="9 14" id="KW-1133">Transmembrane helix</keyword>
<dbReference type="PANTHER" id="PTHR13285">
    <property type="entry name" value="ACYLTRANSFERASE"/>
    <property type="match status" value="1"/>
</dbReference>
<evidence type="ECO:0000256" key="2">
    <source>
        <dbReference type="ARBA" id="ARBA00005182"/>
    </source>
</evidence>
<dbReference type="AlphaFoldDB" id="A0A410V4Q9"/>
<evidence type="ECO:0000256" key="14">
    <source>
        <dbReference type="SAM" id="Phobius"/>
    </source>
</evidence>
<evidence type="ECO:0000256" key="4">
    <source>
        <dbReference type="ARBA" id="ARBA00016084"/>
    </source>
</evidence>
<feature type="transmembrane region" description="Helical" evidence="14">
    <location>
        <begin position="362"/>
        <end position="382"/>
    </location>
</feature>
<dbReference type="InterPro" id="IPR051085">
    <property type="entry name" value="MB_O-acyltransferase"/>
</dbReference>
<organism evidence="15 18">
    <name type="scientific">Bradyrhizobium guangdongense</name>
    <dbReference type="NCBI Taxonomy" id="1325090"/>
    <lineage>
        <taxon>Bacteria</taxon>
        <taxon>Pseudomonadati</taxon>
        <taxon>Pseudomonadota</taxon>
        <taxon>Alphaproteobacteria</taxon>
        <taxon>Hyphomicrobiales</taxon>
        <taxon>Nitrobacteraceae</taxon>
        <taxon>Bradyrhizobium</taxon>
    </lineage>
</organism>
<dbReference type="EMBL" id="CP030057">
    <property type="protein sequence ID" value="QOZ59676.1"/>
    <property type="molecule type" value="Genomic_DNA"/>
</dbReference>
<dbReference type="PANTHER" id="PTHR13285:SF23">
    <property type="entry name" value="TEICHOIC ACID D-ALANYLTRANSFERASE"/>
    <property type="match status" value="1"/>
</dbReference>
<reference evidence="15" key="3">
    <citation type="submission" date="2022-12" db="EMBL/GenBank/DDBJ databases">
        <authorList>
            <person name="Sun Q."/>
            <person name="Zhou Y."/>
        </authorList>
    </citation>
    <scope>NUCLEOTIDE SEQUENCE</scope>
    <source>
        <strain evidence="15">CGMCC 1.15034</strain>
    </source>
</reference>
<feature type="transmembrane region" description="Helical" evidence="14">
    <location>
        <begin position="148"/>
        <end position="166"/>
    </location>
</feature>
<evidence type="ECO:0000256" key="10">
    <source>
        <dbReference type="ARBA" id="ARBA00023136"/>
    </source>
</evidence>
<evidence type="ECO:0000256" key="11">
    <source>
        <dbReference type="ARBA" id="ARBA00023315"/>
    </source>
</evidence>
<dbReference type="GO" id="GO:0042121">
    <property type="term" value="P:alginic acid biosynthetic process"/>
    <property type="evidence" value="ECO:0007669"/>
    <property type="project" value="UniProtKB-KW"/>
</dbReference>
<evidence type="ECO:0000313" key="17">
    <source>
        <dbReference type="Proteomes" id="UP000593880"/>
    </source>
</evidence>
<feature type="transmembrane region" description="Helical" evidence="14">
    <location>
        <begin position="178"/>
        <end position="198"/>
    </location>
</feature>
<evidence type="ECO:0000256" key="7">
    <source>
        <dbReference type="ARBA" id="ARBA00022692"/>
    </source>
</evidence>
<accession>A0A410V4Q9</accession>
<feature type="transmembrane region" description="Helical" evidence="14">
    <location>
        <begin position="486"/>
        <end position="507"/>
    </location>
</feature>
<evidence type="ECO:0000256" key="5">
    <source>
        <dbReference type="ARBA" id="ARBA00022475"/>
    </source>
</evidence>
<dbReference type="InterPro" id="IPR028362">
    <property type="entry name" value="AlgI"/>
</dbReference>
<evidence type="ECO:0000256" key="9">
    <source>
        <dbReference type="ARBA" id="ARBA00022989"/>
    </source>
</evidence>